<evidence type="ECO:0000256" key="1">
    <source>
        <dbReference type="ARBA" id="ARBA00009437"/>
    </source>
</evidence>
<dbReference type="InterPro" id="IPR005119">
    <property type="entry name" value="LysR_subst-bd"/>
</dbReference>
<feature type="domain" description="HTH lysR-type" evidence="5">
    <location>
        <begin position="7"/>
        <end position="65"/>
    </location>
</feature>
<accession>A0ABV2D0I5</accession>
<keyword evidence="2" id="KW-0805">Transcription regulation</keyword>
<evidence type="ECO:0000256" key="4">
    <source>
        <dbReference type="ARBA" id="ARBA00023163"/>
    </source>
</evidence>
<comment type="similarity">
    <text evidence="1">Belongs to the LysR transcriptional regulatory family.</text>
</comment>
<evidence type="ECO:0000259" key="5">
    <source>
        <dbReference type="PROSITE" id="PS50931"/>
    </source>
</evidence>
<dbReference type="RefSeq" id="WP_353983836.1">
    <property type="nucleotide sequence ID" value="NZ_JBEWLY010000013.1"/>
</dbReference>
<evidence type="ECO:0000256" key="3">
    <source>
        <dbReference type="ARBA" id="ARBA00023125"/>
    </source>
</evidence>
<dbReference type="Pfam" id="PF03466">
    <property type="entry name" value="LysR_substrate"/>
    <property type="match status" value="1"/>
</dbReference>
<gene>
    <name evidence="6" type="ORF">ABVV53_07840</name>
</gene>
<evidence type="ECO:0000256" key="2">
    <source>
        <dbReference type="ARBA" id="ARBA00023015"/>
    </source>
</evidence>
<protein>
    <submittedName>
        <fullName evidence="6">LysR family transcriptional regulator</fullName>
    </submittedName>
</protein>
<dbReference type="InterPro" id="IPR036388">
    <property type="entry name" value="WH-like_DNA-bd_sf"/>
</dbReference>
<keyword evidence="7" id="KW-1185">Reference proteome</keyword>
<keyword evidence="3" id="KW-0238">DNA-binding</keyword>
<evidence type="ECO:0000313" key="7">
    <source>
        <dbReference type="Proteomes" id="UP001548713"/>
    </source>
</evidence>
<dbReference type="InterPro" id="IPR036390">
    <property type="entry name" value="WH_DNA-bd_sf"/>
</dbReference>
<dbReference type="Gene3D" id="1.10.10.10">
    <property type="entry name" value="Winged helix-like DNA-binding domain superfamily/Winged helix DNA-binding domain"/>
    <property type="match status" value="1"/>
</dbReference>
<comment type="caution">
    <text evidence="6">The sequence shown here is derived from an EMBL/GenBank/DDBJ whole genome shotgun (WGS) entry which is preliminary data.</text>
</comment>
<dbReference type="EMBL" id="JBEWLY010000013">
    <property type="protein sequence ID" value="MET1755369.1"/>
    <property type="molecule type" value="Genomic_DNA"/>
</dbReference>
<dbReference type="PROSITE" id="PS50931">
    <property type="entry name" value="HTH_LYSR"/>
    <property type="match status" value="1"/>
</dbReference>
<dbReference type="Proteomes" id="UP001548713">
    <property type="component" value="Unassembled WGS sequence"/>
</dbReference>
<evidence type="ECO:0000313" key="6">
    <source>
        <dbReference type="EMBL" id="MET1755369.1"/>
    </source>
</evidence>
<sequence>MVDLVPPSLDHLRVFLCVVEEGSFNAAARKLGRAISVVSYAIAQLEAQLDVRLFDREGSRRPHLTDAGIALVGEAHAISDTVDALLAKVRALRQGLEAELSLAVDVMMPGEALARLLREFQAMYPSVALRLHVEALGAVAALVLDGRADLAIGGPDILDLPEIERETVGAVELVPVAAPGHPLSTLERIPPGEARKHLQLVLTDRSPLTEGRDFSVFSPRTWRLADLGSKHMLLKEGIGWGSMPRHVVRHDLASGALVELTLPERPAMDYALVALWRKDTRPGPAGTWVLDKLPVLLAQCPR</sequence>
<name>A0ABV2D0I5_9SPHN</name>
<dbReference type="PANTHER" id="PTHR30126">
    <property type="entry name" value="HTH-TYPE TRANSCRIPTIONAL REGULATOR"/>
    <property type="match status" value="1"/>
</dbReference>
<dbReference type="PANTHER" id="PTHR30126:SF91">
    <property type="entry name" value="LYSR FAMILY TRANSCRIPTIONAL REGULATOR"/>
    <property type="match status" value="1"/>
</dbReference>
<dbReference type="SUPFAM" id="SSF53850">
    <property type="entry name" value="Periplasmic binding protein-like II"/>
    <property type="match status" value="1"/>
</dbReference>
<keyword evidence="4" id="KW-0804">Transcription</keyword>
<organism evidence="6 7">
    <name type="scientific">Novosphingobium kalidii</name>
    <dbReference type="NCBI Taxonomy" id="3230299"/>
    <lineage>
        <taxon>Bacteria</taxon>
        <taxon>Pseudomonadati</taxon>
        <taxon>Pseudomonadota</taxon>
        <taxon>Alphaproteobacteria</taxon>
        <taxon>Sphingomonadales</taxon>
        <taxon>Sphingomonadaceae</taxon>
        <taxon>Novosphingobium</taxon>
    </lineage>
</organism>
<reference evidence="6 7" key="1">
    <citation type="submission" date="2024-07" db="EMBL/GenBank/DDBJ databases">
        <title>Novosphingobium kalidii RD2P27.</title>
        <authorList>
            <person name="Sun J.-Q."/>
        </authorList>
    </citation>
    <scope>NUCLEOTIDE SEQUENCE [LARGE SCALE GENOMIC DNA]</scope>
    <source>
        <strain evidence="6 7">RD2P27</strain>
    </source>
</reference>
<dbReference type="SUPFAM" id="SSF46785">
    <property type="entry name" value="Winged helix' DNA-binding domain"/>
    <property type="match status" value="1"/>
</dbReference>
<dbReference type="Pfam" id="PF00126">
    <property type="entry name" value="HTH_1"/>
    <property type="match status" value="1"/>
</dbReference>
<dbReference type="Gene3D" id="3.40.190.290">
    <property type="match status" value="1"/>
</dbReference>
<dbReference type="InterPro" id="IPR000847">
    <property type="entry name" value="LysR_HTH_N"/>
</dbReference>
<proteinExistence type="inferred from homology"/>